<organism evidence="9 10">
    <name type="scientific">Amphimedon queenslandica</name>
    <name type="common">Sponge</name>
    <dbReference type="NCBI Taxonomy" id="400682"/>
    <lineage>
        <taxon>Eukaryota</taxon>
        <taxon>Metazoa</taxon>
        <taxon>Porifera</taxon>
        <taxon>Demospongiae</taxon>
        <taxon>Heteroscleromorpha</taxon>
        <taxon>Haplosclerida</taxon>
        <taxon>Niphatidae</taxon>
        <taxon>Amphimedon</taxon>
    </lineage>
</organism>
<reference evidence="9" key="2">
    <citation type="submission" date="2024-06" db="UniProtKB">
        <authorList>
            <consortium name="EnsemblMetazoa"/>
        </authorList>
    </citation>
    <scope>IDENTIFICATION</scope>
</reference>
<dbReference type="GO" id="GO:0000428">
    <property type="term" value="C:DNA-directed RNA polymerase complex"/>
    <property type="evidence" value="ECO:0007669"/>
    <property type="project" value="UniProtKB-KW"/>
</dbReference>
<dbReference type="InterPro" id="IPR007081">
    <property type="entry name" value="RNA_pol_Rpb1_5"/>
</dbReference>
<name>A0AAN0IR24_AMPQE</name>
<feature type="domain" description="RNA polymerase Rpb1" evidence="8">
    <location>
        <begin position="76"/>
        <end position="436"/>
    </location>
</feature>
<dbReference type="PANTHER" id="PTHR19376:SF32">
    <property type="entry name" value="DNA-DIRECTED RNA POLYMERASE III SUBUNIT RPC1"/>
    <property type="match status" value="1"/>
</dbReference>
<evidence type="ECO:0000256" key="1">
    <source>
        <dbReference type="ARBA" id="ARBA00012418"/>
    </source>
</evidence>
<keyword evidence="3" id="KW-0808">Transferase</keyword>
<reference evidence="10" key="1">
    <citation type="journal article" date="2010" name="Nature">
        <title>The Amphimedon queenslandica genome and the evolution of animal complexity.</title>
        <authorList>
            <person name="Srivastava M."/>
            <person name="Simakov O."/>
            <person name="Chapman J."/>
            <person name="Fahey B."/>
            <person name="Gauthier M.E."/>
            <person name="Mitros T."/>
            <person name="Richards G.S."/>
            <person name="Conaco C."/>
            <person name="Dacre M."/>
            <person name="Hellsten U."/>
            <person name="Larroux C."/>
            <person name="Putnam N.H."/>
            <person name="Stanke M."/>
            <person name="Adamska M."/>
            <person name="Darling A."/>
            <person name="Degnan S.M."/>
            <person name="Oakley T.H."/>
            <person name="Plachetzki D.C."/>
            <person name="Zhai Y."/>
            <person name="Adamski M."/>
            <person name="Calcino A."/>
            <person name="Cummins S.F."/>
            <person name="Goodstein D.M."/>
            <person name="Harris C."/>
            <person name="Jackson D.J."/>
            <person name="Leys S.P."/>
            <person name="Shu S."/>
            <person name="Woodcroft B.J."/>
            <person name="Vervoort M."/>
            <person name="Kosik K.S."/>
            <person name="Manning G."/>
            <person name="Degnan B.M."/>
            <person name="Rokhsar D.S."/>
        </authorList>
    </citation>
    <scope>NUCLEOTIDE SEQUENCE [LARGE SCALE GENOMIC DNA]</scope>
</reference>
<evidence type="ECO:0000256" key="3">
    <source>
        <dbReference type="ARBA" id="ARBA00022679"/>
    </source>
</evidence>
<dbReference type="Gene3D" id="3.30.1360.140">
    <property type="match status" value="1"/>
</dbReference>
<dbReference type="EC" id="2.7.7.6" evidence="1"/>
<dbReference type="GO" id="GO:0003899">
    <property type="term" value="F:DNA-directed RNA polymerase activity"/>
    <property type="evidence" value="ECO:0007669"/>
    <property type="project" value="UniProtKB-EC"/>
</dbReference>
<evidence type="ECO:0000256" key="2">
    <source>
        <dbReference type="ARBA" id="ARBA00022478"/>
    </source>
</evidence>
<dbReference type="SUPFAM" id="SSF64484">
    <property type="entry name" value="beta and beta-prime subunits of DNA dependent RNA-polymerase"/>
    <property type="match status" value="1"/>
</dbReference>
<dbReference type="GeneID" id="105315087"/>
<comment type="catalytic activity">
    <reaction evidence="6">
        <text>RNA(n) + a ribonucleoside 5'-triphosphate = RNA(n+1) + diphosphate</text>
        <dbReference type="Rhea" id="RHEA:21248"/>
        <dbReference type="Rhea" id="RHEA-COMP:14527"/>
        <dbReference type="Rhea" id="RHEA-COMP:17342"/>
        <dbReference type="ChEBI" id="CHEBI:33019"/>
        <dbReference type="ChEBI" id="CHEBI:61557"/>
        <dbReference type="ChEBI" id="CHEBI:140395"/>
        <dbReference type="EC" id="2.7.7.6"/>
    </reaction>
</comment>
<keyword evidence="10" id="KW-1185">Reference proteome</keyword>
<dbReference type="Proteomes" id="UP000007879">
    <property type="component" value="Unassembled WGS sequence"/>
</dbReference>
<protein>
    <recommendedName>
        <fullName evidence="1">DNA-directed RNA polymerase</fullName>
        <ecNumber evidence="1">2.7.7.6</ecNumber>
    </recommendedName>
</protein>
<keyword evidence="5" id="KW-0804">Transcription</keyword>
<evidence type="ECO:0000259" key="8">
    <source>
        <dbReference type="Pfam" id="PF04998"/>
    </source>
</evidence>
<dbReference type="KEGG" id="aqu:105315087"/>
<dbReference type="InterPro" id="IPR038593">
    <property type="entry name" value="RNA_pol_Rpb1_7_sf"/>
</dbReference>
<evidence type="ECO:0000256" key="6">
    <source>
        <dbReference type="ARBA" id="ARBA00048552"/>
    </source>
</evidence>
<dbReference type="Pfam" id="PF04990">
    <property type="entry name" value="RNA_pol_Rpb1_7"/>
    <property type="match status" value="1"/>
</dbReference>
<accession>A0AAN0IR24</accession>
<dbReference type="GO" id="GO:0006351">
    <property type="term" value="P:DNA-templated transcription"/>
    <property type="evidence" value="ECO:0007669"/>
    <property type="project" value="InterPro"/>
</dbReference>
<dbReference type="InterPro" id="IPR045867">
    <property type="entry name" value="DNA-dir_RpoC_beta_prime"/>
</dbReference>
<dbReference type="RefSeq" id="XP_011407898.2">
    <property type="nucleotide sequence ID" value="XM_011409596.2"/>
</dbReference>
<evidence type="ECO:0000313" key="10">
    <source>
        <dbReference type="Proteomes" id="UP000007879"/>
    </source>
</evidence>
<dbReference type="PANTHER" id="PTHR19376">
    <property type="entry name" value="DNA-DIRECTED RNA POLYMERASE"/>
    <property type="match status" value="1"/>
</dbReference>
<evidence type="ECO:0000259" key="7">
    <source>
        <dbReference type="Pfam" id="PF04990"/>
    </source>
</evidence>
<keyword evidence="4" id="KW-0548">Nucleotidyltransferase</keyword>
<dbReference type="AlphaFoldDB" id="A0AAN0IR24"/>
<evidence type="ECO:0000313" key="9">
    <source>
        <dbReference type="EnsemblMetazoa" id="XP_011407898.2"/>
    </source>
</evidence>
<dbReference type="Pfam" id="PF04998">
    <property type="entry name" value="RNA_pol_Rpb1_5"/>
    <property type="match status" value="1"/>
</dbReference>
<dbReference type="InterPro" id="IPR007073">
    <property type="entry name" value="RNA_pol_Rpb1_7"/>
</dbReference>
<sequence>MTKGTFLLGRLKLDVKNVGNCPWVGLLKGIEEKHSSDQTQCYRCKESHSNYKEKCHSIDKIIVAITLLQILIRIELAPLILLDLYPVDLTYVLDTIRLQYSLALIDYGTAAGILAAQAVSEPLTQYMLDSHHRSVGGGTNKSGIIRPAEIFGAKPVEAEQSSEMLLRVCSEYESDRSEVLQIANQIELMSLDRFVSVWDLLIETFGELRYPPFLNDKIWISEFSQNYPLLPPPADLTNWCIRLEIDKGTIILKSMRLELIIERIRSRFPAAYVIHTPENVSQIVIRIYFRASQFRCGIQDEDKVLDLITKDLLPLTIRGVPGILAANVVEIKWHVIGKDNALVLSTFYAIHTIGTNIYGVLSNRRIDPLRIVSSSIGDTEKIFGIAAAHLTIIREIRHFMADKAPNPRHLILYADEMTRTGRITSLEKGGINIREHDNIFLRMAMSAPTQVLQDVATCSASSRIYGVAPYLILGRAPPLGTI</sequence>
<dbReference type="GO" id="GO:0003677">
    <property type="term" value="F:DNA binding"/>
    <property type="evidence" value="ECO:0007669"/>
    <property type="project" value="InterPro"/>
</dbReference>
<keyword evidence="2" id="KW-0240">DNA-directed RNA polymerase</keyword>
<proteinExistence type="predicted"/>
<evidence type="ECO:0000256" key="4">
    <source>
        <dbReference type="ARBA" id="ARBA00022695"/>
    </source>
</evidence>
<evidence type="ECO:0000256" key="5">
    <source>
        <dbReference type="ARBA" id="ARBA00023163"/>
    </source>
</evidence>
<feature type="domain" description="RNA polymerase Rpb1" evidence="7">
    <location>
        <begin position="234"/>
        <end position="312"/>
    </location>
</feature>
<dbReference type="EnsemblMetazoa" id="XM_011409596.2">
    <property type="protein sequence ID" value="XP_011407898.2"/>
    <property type="gene ID" value="LOC105315087"/>
</dbReference>